<dbReference type="HAMAP" id="MF_00303">
    <property type="entry name" value="Trigger_factor_Tig"/>
    <property type="match status" value="1"/>
</dbReference>
<comment type="catalytic activity">
    <reaction evidence="1 11">
        <text>[protein]-peptidylproline (omega=180) = [protein]-peptidylproline (omega=0)</text>
        <dbReference type="Rhea" id="RHEA:16237"/>
        <dbReference type="Rhea" id="RHEA-COMP:10747"/>
        <dbReference type="Rhea" id="RHEA-COMP:10748"/>
        <dbReference type="ChEBI" id="CHEBI:83833"/>
        <dbReference type="ChEBI" id="CHEBI:83834"/>
        <dbReference type="EC" id="5.2.1.8"/>
    </reaction>
</comment>
<feature type="domain" description="Trigger factor ribosome-binding bacterial" evidence="12">
    <location>
        <begin position="1"/>
        <end position="144"/>
    </location>
</feature>
<dbReference type="RefSeq" id="WP_343792452.1">
    <property type="nucleotide sequence ID" value="NZ_BAAAEU010000024.1"/>
</dbReference>
<dbReference type="SUPFAM" id="SSF54534">
    <property type="entry name" value="FKBP-like"/>
    <property type="match status" value="1"/>
</dbReference>
<evidence type="ECO:0000256" key="1">
    <source>
        <dbReference type="ARBA" id="ARBA00000971"/>
    </source>
</evidence>
<evidence type="ECO:0000256" key="6">
    <source>
        <dbReference type="ARBA" id="ARBA00023110"/>
    </source>
</evidence>
<feature type="domain" description="Trigger factor C-terminal" evidence="13">
    <location>
        <begin position="263"/>
        <end position="405"/>
    </location>
</feature>
<keyword evidence="5 11" id="KW-0132">Cell division</keyword>
<comment type="caution">
    <text evidence="14">The sequence shown here is derived from an EMBL/GenBank/DDBJ whole genome shotgun (WGS) entry which is preliminary data.</text>
</comment>
<keyword evidence="8 11" id="KW-0413">Isomerase</keyword>
<dbReference type="PANTHER" id="PTHR30560">
    <property type="entry name" value="TRIGGER FACTOR CHAPERONE AND PEPTIDYL-PROLYL CIS/TRANS ISOMERASE"/>
    <property type="match status" value="1"/>
</dbReference>
<comment type="domain">
    <text evidence="11">Consists of 3 domains; the N-terminus binds the ribosome, the middle domain has PPIase activity, while the C-terminus has intrinsic chaperone activity on its own.</text>
</comment>
<evidence type="ECO:0000313" key="14">
    <source>
        <dbReference type="EMBL" id="GAA0720174.1"/>
    </source>
</evidence>
<dbReference type="Pfam" id="PF05698">
    <property type="entry name" value="Trigger_C"/>
    <property type="match status" value="1"/>
</dbReference>
<comment type="similarity">
    <text evidence="2 11">Belongs to the FKBP-type PPIase family. Tig subfamily.</text>
</comment>
<protein>
    <recommendedName>
        <fullName evidence="4 11">Trigger factor</fullName>
        <shortName evidence="11">TF</shortName>
        <ecNumber evidence="3 11">5.2.1.8</ecNumber>
    </recommendedName>
    <alternativeName>
        <fullName evidence="10 11">PPIase</fullName>
    </alternativeName>
</protein>
<comment type="subcellular location">
    <subcellularLocation>
        <location evidence="11">Cytoplasm</location>
    </subcellularLocation>
    <text evidence="11">About half TF is bound to the ribosome near the polypeptide exit tunnel while the other half is free in the cytoplasm.</text>
</comment>
<evidence type="ECO:0000256" key="9">
    <source>
        <dbReference type="ARBA" id="ARBA00023306"/>
    </source>
</evidence>
<keyword evidence="15" id="KW-1185">Reference proteome</keyword>
<dbReference type="Proteomes" id="UP001501523">
    <property type="component" value="Unassembled WGS sequence"/>
</dbReference>
<organism evidence="14 15">
    <name type="scientific">Dokdonella soli</name>
    <dbReference type="NCBI Taxonomy" id="529810"/>
    <lineage>
        <taxon>Bacteria</taxon>
        <taxon>Pseudomonadati</taxon>
        <taxon>Pseudomonadota</taxon>
        <taxon>Gammaproteobacteria</taxon>
        <taxon>Lysobacterales</taxon>
        <taxon>Rhodanobacteraceae</taxon>
        <taxon>Dokdonella</taxon>
    </lineage>
</organism>
<accession>A0ABN1ISJ7</accession>
<evidence type="ECO:0000256" key="4">
    <source>
        <dbReference type="ARBA" id="ARBA00016902"/>
    </source>
</evidence>
<evidence type="ECO:0000256" key="10">
    <source>
        <dbReference type="ARBA" id="ARBA00029986"/>
    </source>
</evidence>
<dbReference type="InterPro" id="IPR037041">
    <property type="entry name" value="Trigger_fac_C_sf"/>
</dbReference>
<dbReference type="SUPFAM" id="SSF109998">
    <property type="entry name" value="Triger factor/SurA peptide-binding domain-like"/>
    <property type="match status" value="1"/>
</dbReference>
<evidence type="ECO:0000259" key="12">
    <source>
        <dbReference type="Pfam" id="PF05697"/>
    </source>
</evidence>
<dbReference type="InterPro" id="IPR027304">
    <property type="entry name" value="Trigger_fact/SurA_dom_sf"/>
</dbReference>
<evidence type="ECO:0000256" key="3">
    <source>
        <dbReference type="ARBA" id="ARBA00013194"/>
    </source>
</evidence>
<dbReference type="PIRSF" id="PIRSF003095">
    <property type="entry name" value="Trigger_factor"/>
    <property type="match status" value="1"/>
</dbReference>
<keyword evidence="9 11" id="KW-0131">Cell cycle</keyword>
<gene>
    <name evidence="11 14" type="primary">tig</name>
    <name evidence="14" type="ORF">GCM10009105_29330</name>
</gene>
<comment type="function">
    <text evidence="11">Involved in protein export. Acts as a chaperone by maintaining the newly synthesized protein in an open conformation. Functions as a peptidyl-prolyl cis-trans isomerase.</text>
</comment>
<dbReference type="NCBIfam" id="TIGR00115">
    <property type="entry name" value="tig"/>
    <property type="match status" value="1"/>
</dbReference>
<dbReference type="InterPro" id="IPR046357">
    <property type="entry name" value="PPIase_dom_sf"/>
</dbReference>
<dbReference type="PANTHER" id="PTHR30560:SF3">
    <property type="entry name" value="TRIGGER FACTOR-LIKE PROTEIN TIG, CHLOROPLASTIC"/>
    <property type="match status" value="1"/>
</dbReference>
<dbReference type="Gene3D" id="3.30.70.1050">
    <property type="entry name" value="Trigger factor ribosome-binding domain"/>
    <property type="match status" value="1"/>
</dbReference>
<dbReference type="EC" id="5.2.1.8" evidence="3 11"/>
<dbReference type="SUPFAM" id="SSF102735">
    <property type="entry name" value="Trigger factor ribosome-binding domain"/>
    <property type="match status" value="1"/>
</dbReference>
<proteinExistence type="inferred from homology"/>
<name>A0ABN1ISJ7_9GAMM</name>
<evidence type="ECO:0000256" key="5">
    <source>
        <dbReference type="ARBA" id="ARBA00022618"/>
    </source>
</evidence>
<reference evidence="14 15" key="1">
    <citation type="journal article" date="2019" name="Int. J. Syst. Evol. Microbiol.">
        <title>The Global Catalogue of Microorganisms (GCM) 10K type strain sequencing project: providing services to taxonomists for standard genome sequencing and annotation.</title>
        <authorList>
            <consortium name="The Broad Institute Genomics Platform"/>
            <consortium name="The Broad Institute Genome Sequencing Center for Infectious Disease"/>
            <person name="Wu L."/>
            <person name="Ma J."/>
        </authorList>
    </citation>
    <scope>NUCLEOTIDE SEQUENCE [LARGE SCALE GENOMIC DNA]</scope>
    <source>
        <strain evidence="14 15">JCM 15421</strain>
    </source>
</reference>
<dbReference type="Gene3D" id="3.10.50.40">
    <property type="match status" value="1"/>
</dbReference>
<dbReference type="InterPro" id="IPR008881">
    <property type="entry name" value="Trigger_fac_ribosome-bd_bac"/>
</dbReference>
<evidence type="ECO:0000256" key="7">
    <source>
        <dbReference type="ARBA" id="ARBA00023186"/>
    </source>
</evidence>
<dbReference type="Pfam" id="PF05697">
    <property type="entry name" value="Trigger_N"/>
    <property type="match status" value="1"/>
</dbReference>
<dbReference type="Gene3D" id="1.10.3120.10">
    <property type="entry name" value="Trigger factor, C-terminal domain"/>
    <property type="match status" value="1"/>
</dbReference>
<dbReference type="InterPro" id="IPR008880">
    <property type="entry name" value="Trigger_fac_C"/>
</dbReference>
<keyword evidence="6 11" id="KW-0697">Rotamase</keyword>
<dbReference type="InterPro" id="IPR036611">
    <property type="entry name" value="Trigger_fac_ribosome-bd_sf"/>
</dbReference>
<evidence type="ECO:0000313" key="15">
    <source>
        <dbReference type="Proteomes" id="UP001501523"/>
    </source>
</evidence>
<dbReference type="EMBL" id="BAAAEU010000024">
    <property type="protein sequence ID" value="GAA0720174.1"/>
    <property type="molecule type" value="Genomic_DNA"/>
</dbReference>
<evidence type="ECO:0000256" key="8">
    <source>
        <dbReference type="ARBA" id="ARBA00023235"/>
    </source>
</evidence>
<dbReference type="InterPro" id="IPR005215">
    <property type="entry name" value="Trig_fac"/>
</dbReference>
<evidence type="ECO:0000259" key="13">
    <source>
        <dbReference type="Pfam" id="PF05698"/>
    </source>
</evidence>
<evidence type="ECO:0000256" key="11">
    <source>
        <dbReference type="HAMAP-Rule" id="MF_00303"/>
    </source>
</evidence>
<evidence type="ECO:0000256" key="2">
    <source>
        <dbReference type="ARBA" id="ARBA00005464"/>
    </source>
</evidence>
<sequence length="425" mass="46610">MQVSIENVGSLGRKLTVRLPAQRLEDTIRSRVQEMGRTARLKGFRPGKVPTKVIEQRYGSQIRNEALSEMIGSSFQEAVSQEKLRPAVQPSIATTGRPENGEIEYTATFEILPEIGKLDVSGLEIVKPVASVADADIDQMIETLRLQRRSWTQVERAAQAGDMVLFEYSAQGEGFRHPEAGTDRVGAILGSGAYSKELEDKLAGHKAGDEFSAHIDFPTAVRTPALAGKSADVAVKLVRVQEAQLPVVDEAFAASFGVKEGGLAKFREDVRANLERELKGVLMGRLKAGAIEKLVDAHPELEVPQGMVENEANLLARQAGAQSQEAVAAYLAPARRRVIAGLLIAELARQNDIRLDSRRVSEALATIASTYEEPEKVVELYTRDPQLMSALQNRVIEDQVVEWMAEHAKHSEQQLSFNEVMRPGA</sequence>
<keyword evidence="11" id="KW-0963">Cytoplasm</keyword>
<keyword evidence="7 11" id="KW-0143">Chaperone</keyword>